<evidence type="ECO:0000313" key="2">
    <source>
        <dbReference type="Proteomes" id="UP000006898"/>
    </source>
</evidence>
<proteinExistence type="predicted"/>
<organism evidence="1 2">
    <name type="scientific">Methylomirabilis oxygeniifera</name>
    <dbReference type="NCBI Taxonomy" id="671143"/>
    <lineage>
        <taxon>Bacteria</taxon>
        <taxon>Candidatus Methylomirabilota</taxon>
        <taxon>Candidatus Methylomirabilia</taxon>
        <taxon>Candidatus Methylomirabilales</taxon>
        <taxon>Candidatus Methylomirabilaceae</taxon>
        <taxon>Candidatus Methylomirabilis</taxon>
    </lineage>
</organism>
<dbReference type="EMBL" id="FP565575">
    <property type="protein sequence ID" value="CBE68555.1"/>
    <property type="molecule type" value="Genomic_DNA"/>
</dbReference>
<gene>
    <name evidence="1" type="ORF">DAMO_1495</name>
</gene>
<protein>
    <submittedName>
        <fullName evidence="1">Uncharacterized protein</fullName>
    </submittedName>
</protein>
<dbReference type="AlphaFoldDB" id="D5MFM4"/>
<name>D5MFM4_METO1</name>
<evidence type="ECO:0000313" key="1">
    <source>
        <dbReference type="EMBL" id="CBE68555.1"/>
    </source>
</evidence>
<dbReference type="Proteomes" id="UP000006898">
    <property type="component" value="Chromosome"/>
</dbReference>
<dbReference type="HOGENOM" id="CLU_2895630_0_0_0"/>
<sequence length="62" mass="7213">MLLVFYIDVVRVNWSKYFAIMFVTESGKRCGLVSTNQFVANNRSFVLLEPMSERNNVSISYQ</sequence>
<accession>D5MFM4</accession>
<reference evidence="1 2" key="1">
    <citation type="journal article" date="2010" name="Nature">
        <title>Nitrite-driven anaerobic methane oxidation by oxygenic bacteria.</title>
        <authorList>
            <person name="Ettwig K.F."/>
            <person name="Butler M.K."/>
            <person name="Le Paslier D."/>
            <person name="Pelletier E."/>
            <person name="Mangenot S."/>
            <person name="Kuypers M.M.M."/>
            <person name="Schreiber F."/>
            <person name="Dutilh B.E."/>
            <person name="Zedelius J."/>
            <person name="de Beer D."/>
            <person name="Gloerich J."/>
            <person name="Wessels H.J.C.T."/>
            <person name="van Allen T."/>
            <person name="Luesken F."/>
            <person name="Wu M."/>
            <person name="van de Pas-Schoonen K.T."/>
            <person name="Op den Camp H.J.M."/>
            <person name="Janssen-Megens E.M."/>
            <person name="Francoijs K-J."/>
            <person name="Stunnenberg H."/>
            <person name="Weissenbach J."/>
            <person name="Jetten M.S.M."/>
            <person name="Strous M."/>
        </authorList>
    </citation>
    <scope>NUCLEOTIDE SEQUENCE [LARGE SCALE GENOMIC DNA]</scope>
</reference>
<dbReference type="KEGG" id="mox:DAMO_1495"/>